<dbReference type="GO" id="GO:0003677">
    <property type="term" value="F:DNA binding"/>
    <property type="evidence" value="ECO:0007669"/>
    <property type="project" value="InterPro"/>
</dbReference>
<dbReference type="PANTHER" id="PTHR19376">
    <property type="entry name" value="DNA-DIRECTED RNA POLYMERASE"/>
    <property type="match status" value="1"/>
</dbReference>
<dbReference type="Gene3D" id="1.10.274.100">
    <property type="entry name" value="RNA polymerase Rpb1, domain 3"/>
    <property type="match status" value="1"/>
</dbReference>
<dbReference type="OrthoDB" id="270392at2759"/>
<keyword evidence="11" id="KW-1185">Reference proteome</keyword>
<dbReference type="Gene3D" id="2.40.40.20">
    <property type="match status" value="1"/>
</dbReference>
<dbReference type="GO" id="GO:0006351">
    <property type="term" value="P:DNA-templated transcription"/>
    <property type="evidence" value="ECO:0007669"/>
    <property type="project" value="InterPro"/>
</dbReference>
<protein>
    <recommendedName>
        <fullName evidence="8">DNA-directed RNA polymerase subunit</fullName>
        <ecNumber evidence="8">2.7.7.6</ecNumber>
    </recommendedName>
</protein>
<dbReference type="Gene3D" id="4.10.860.120">
    <property type="entry name" value="RNA polymerase II, clamp domain"/>
    <property type="match status" value="2"/>
</dbReference>
<dbReference type="InterPro" id="IPR042102">
    <property type="entry name" value="RNA_pol_Rpb1_3_sf"/>
</dbReference>
<evidence type="ECO:0000256" key="6">
    <source>
        <dbReference type="ARBA" id="ARBA00022737"/>
    </source>
</evidence>
<organism evidence="10">
    <name type="scientific">Oikopleura dioica</name>
    <name type="common">Tunicate</name>
    <dbReference type="NCBI Taxonomy" id="34765"/>
    <lineage>
        <taxon>Eukaryota</taxon>
        <taxon>Metazoa</taxon>
        <taxon>Chordata</taxon>
        <taxon>Tunicata</taxon>
        <taxon>Appendicularia</taxon>
        <taxon>Copelata</taxon>
        <taxon>Oikopleuridae</taxon>
        <taxon>Oikopleura</taxon>
    </lineage>
</organism>
<comment type="catalytic activity">
    <reaction evidence="8">
        <text>RNA(n) + a ribonucleoside 5'-triphosphate = RNA(n+1) + diphosphate</text>
        <dbReference type="Rhea" id="RHEA:21248"/>
        <dbReference type="Rhea" id="RHEA-COMP:14527"/>
        <dbReference type="Rhea" id="RHEA-COMP:17342"/>
        <dbReference type="ChEBI" id="CHEBI:33019"/>
        <dbReference type="ChEBI" id="CHEBI:61557"/>
        <dbReference type="ChEBI" id="CHEBI:140395"/>
        <dbReference type="EC" id="2.7.7.6"/>
    </reaction>
</comment>
<keyword evidence="7 8" id="KW-0804">Transcription</keyword>
<evidence type="ECO:0000256" key="5">
    <source>
        <dbReference type="ARBA" id="ARBA00022695"/>
    </source>
</evidence>
<sequence length="523" mass="59112">MAQQTESSVTLRRIRHVQFGILSPDEIKRMSERDDYGKASNRPKMDGILDPRQGVVDRFSRCQTCAGNMNDCPGHFAHIELAKPVFHIGFFNKTLRALRCVCFFCSKMLVHKNNQKMASILARTKSQPRKRLDGVYVLCRGEGVIPHNGCGRFQPSYRRDGLTITATWKKVNDDAQEKTVEMTAEKVLEIFKGISDEEIEMLGMDPEYARPAWMIITVLPVAPLAVRPSVVMGGSGLRSQDDVTHKYCDIIKINNSIRKNEAHGAAPHVIADEVKLLQFHCITIMDNTSPSFPKACQKSGRPLKSISERLKAKEGRVRGNLMGKRVDFSARTVITGDPNLNVNQVGIPRTIASNLTYPEIVTAFNIDYLQELVNRGANQYPGAKYVIRDTGERIDLRYHPKPSDLQLQIGYQVERHLRDNDVVVFNRQPTLHKMSMMGHLVKVLPWSTFRMNLSVTSPYNADFDGDEMNLHVPQSMETRAEILQLALVPRMVVTPQSNRPVMGIVQDTLTAVRKLTKRDTFIE</sequence>
<dbReference type="InterPro" id="IPR007080">
    <property type="entry name" value="RNA_pol_Rpb1_1"/>
</dbReference>
<dbReference type="FunFam" id="3.30.1490.180:FF:000001">
    <property type="entry name" value="DNA-directed RNA polymerase subunit"/>
    <property type="match status" value="1"/>
</dbReference>
<comment type="similarity">
    <text evidence="1 8">Belongs to the RNA polymerase beta' chain family.</text>
</comment>
<dbReference type="GO" id="GO:0003899">
    <property type="term" value="F:DNA-directed RNA polymerase activity"/>
    <property type="evidence" value="ECO:0007669"/>
    <property type="project" value="UniProtKB-EC"/>
</dbReference>
<dbReference type="InterPro" id="IPR007066">
    <property type="entry name" value="RNA_pol_Rpb1_3"/>
</dbReference>
<dbReference type="InterPro" id="IPR044893">
    <property type="entry name" value="RNA_pol_Rpb1_clamp_domain"/>
</dbReference>
<evidence type="ECO:0000256" key="7">
    <source>
        <dbReference type="ARBA" id="ARBA00023163"/>
    </source>
</evidence>
<evidence type="ECO:0000313" key="10">
    <source>
        <dbReference type="EMBL" id="CBY15868.1"/>
    </source>
</evidence>
<reference evidence="10" key="1">
    <citation type="journal article" date="2010" name="Science">
        <title>Plasticity of animal genome architecture unmasked by rapid evolution of a pelagic tunicate.</title>
        <authorList>
            <person name="Denoeud F."/>
            <person name="Henriet S."/>
            <person name="Mungpakdee S."/>
            <person name="Aury J.M."/>
            <person name="Da Silva C."/>
            <person name="Brinkmann H."/>
            <person name="Mikhaleva J."/>
            <person name="Olsen L.C."/>
            <person name="Jubin C."/>
            <person name="Canestro C."/>
            <person name="Bouquet J.M."/>
            <person name="Danks G."/>
            <person name="Poulain J."/>
            <person name="Campsteijn C."/>
            <person name="Adamski M."/>
            <person name="Cross I."/>
            <person name="Yadetie F."/>
            <person name="Muffato M."/>
            <person name="Louis A."/>
            <person name="Butcher S."/>
            <person name="Tsagkogeorga G."/>
            <person name="Konrad A."/>
            <person name="Singh S."/>
            <person name="Jensen M.F."/>
            <person name="Cong E.H."/>
            <person name="Eikeseth-Otteraa H."/>
            <person name="Noel B."/>
            <person name="Anthouard V."/>
            <person name="Porcel B.M."/>
            <person name="Kachouri-Lafond R."/>
            <person name="Nishino A."/>
            <person name="Ugolini M."/>
            <person name="Chourrout P."/>
            <person name="Nishida H."/>
            <person name="Aasland R."/>
            <person name="Huzurbazar S."/>
            <person name="Westhof E."/>
            <person name="Delsuc F."/>
            <person name="Lehrach H."/>
            <person name="Reinhardt R."/>
            <person name="Weissenbach J."/>
            <person name="Roy S.W."/>
            <person name="Artiguenave F."/>
            <person name="Postlethwait J.H."/>
            <person name="Manak J.R."/>
            <person name="Thompson E.M."/>
            <person name="Jaillon O."/>
            <person name="Du Pasquier L."/>
            <person name="Boudinot P."/>
            <person name="Liberles D.A."/>
            <person name="Volff J.N."/>
            <person name="Philippe H."/>
            <person name="Lenhard B."/>
            <person name="Roest Crollius H."/>
            <person name="Wincker P."/>
            <person name="Chourrout D."/>
        </authorList>
    </citation>
    <scope>NUCLEOTIDE SEQUENCE [LARGE SCALE GENOMIC DNA]</scope>
</reference>
<feature type="non-terminal residue" evidence="10">
    <location>
        <position position="523"/>
    </location>
</feature>
<dbReference type="AlphaFoldDB" id="E4Y1X4"/>
<dbReference type="EC" id="2.7.7.6" evidence="8"/>
<dbReference type="FunFam" id="4.10.860.120:FF:000005">
    <property type="entry name" value="DNA-directed RNA polymerase subunit"/>
    <property type="match status" value="1"/>
</dbReference>
<keyword evidence="4 8" id="KW-0808">Transferase</keyword>
<keyword evidence="6" id="KW-0677">Repeat</keyword>
<dbReference type="InterPro" id="IPR000722">
    <property type="entry name" value="RNA_pol_asu"/>
</dbReference>
<dbReference type="InParanoid" id="E4Y1X4"/>
<evidence type="ECO:0000256" key="3">
    <source>
        <dbReference type="ARBA" id="ARBA00022553"/>
    </source>
</evidence>
<keyword evidence="2 8" id="KW-0240">DNA-directed RNA polymerase</keyword>
<dbReference type="FunFam" id="2.40.40.20:FF:000019">
    <property type="entry name" value="DNA-directed RNA polymerase II subunit RPB1"/>
    <property type="match status" value="1"/>
</dbReference>
<dbReference type="PANTHER" id="PTHR19376:SF37">
    <property type="entry name" value="DNA-DIRECTED RNA POLYMERASE II SUBUNIT RPB1"/>
    <property type="match status" value="1"/>
</dbReference>
<comment type="function">
    <text evidence="8">DNA-dependent RNA polymerase catalyzes the transcription of DNA into RNA using the four ribonucleoside triphosphates as substrates.</text>
</comment>
<dbReference type="Proteomes" id="UP000001307">
    <property type="component" value="Unassembled WGS sequence"/>
</dbReference>
<evidence type="ECO:0000256" key="4">
    <source>
        <dbReference type="ARBA" id="ARBA00022679"/>
    </source>
</evidence>
<dbReference type="Pfam" id="PF04997">
    <property type="entry name" value="RNA_pol_Rpb1_1"/>
    <property type="match status" value="1"/>
</dbReference>
<evidence type="ECO:0000259" key="9">
    <source>
        <dbReference type="SMART" id="SM00663"/>
    </source>
</evidence>
<dbReference type="InterPro" id="IPR045867">
    <property type="entry name" value="DNA-dir_RpoC_beta_prime"/>
</dbReference>
<keyword evidence="3" id="KW-0597">Phosphoprotein</keyword>
<feature type="domain" description="RNA polymerase N-terminal" evidence="9">
    <location>
        <begin position="212"/>
        <end position="516"/>
    </location>
</feature>
<accession>E4Y1X4</accession>
<dbReference type="Gene3D" id="3.30.1490.180">
    <property type="entry name" value="RNA polymerase ii"/>
    <property type="match status" value="1"/>
</dbReference>
<dbReference type="SMART" id="SM00663">
    <property type="entry name" value="RPOLA_N"/>
    <property type="match status" value="1"/>
</dbReference>
<evidence type="ECO:0000256" key="8">
    <source>
        <dbReference type="RuleBase" id="RU004279"/>
    </source>
</evidence>
<evidence type="ECO:0000256" key="1">
    <source>
        <dbReference type="ARBA" id="ARBA00006460"/>
    </source>
</evidence>
<dbReference type="Pfam" id="PF00623">
    <property type="entry name" value="RNA_pol_Rpb1_2"/>
    <property type="match status" value="1"/>
</dbReference>
<gene>
    <name evidence="10" type="ORF">GSOID_T00014192001</name>
</gene>
<keyword evidence="5 8" id="KW-0548">Nucleotidyltransferase</keyword>
<evidence type="ECO:0000256" key="2">
    <source>
        <dbReference type="ARBA" id="ARBA00022478"/>
    </source>
</evidence>
<dbReference type="SUPFAM" id="SSF64484">
    <property type="entry name" value="beta and beta-prime subunits of DNA dependent RNA-polymerase"/>
    <property type="match status" value="1"/>
</dbReference>
<dbReference type="Pfam" id="PF04983">
    <property type="entry name" value="RNA_pol_Rpb1_3"/>
    <property type="match status" value="1"/>
</dbReference>
<proteinExistence type="inferred from homology"/>
<name>E4Y1X4_OIKDI</name>
<dbReference type="GO" id="GO:0005665">
    <property type="term" value="C:RNA polymerase II, core complex"/>
    <property type="evidence" value="ECO:0007669"/>
    <property type="project" value="TreeGrafter"/>
</dbReference>
<dbReference type="EMBL" id="FN653708">
    <property type="protein sequence ID" value="CBY15868.1"/>
    <property type="molecule type" value="Genomic_DNA"/>
</dbReference>
<dbReference type="InterPro" id="IPR006592">
    <property type="entry name" value="RNA_pol_N"/>
</dbReference>
<evidence type="ECO:0000313" key="11">
    <source>
        <dbReference type="Proteomes" id="UP000001307"/>
    </source>
</evidence>